<dbReference type="EMBL" id="BPQB01000022">
    <property type="protein sequence ID" value="GJE91625.1"/>
    <property type="molecule type" value="Genomic_DNA"/>
</dbReference>
<evidence type="ECO:0000313" key="1">
    <source>
        <dbReference type="EMBL" id="GJE91625.1"/>
    </source>
</evidence>
<name>A0A9P3GBJ4_9APHY</name>
<dbReference type="AlphaFoldDB" id="A0A9P3GBJ4"/>
<comment type="caution">
    <text evidence="1">The sequence shown here is derived from an EMBL/GenBank/DDBJ whole genome shotgun (WGS) entry which is preliminary data.</text>
</comment>
<sequence>MDDGLAELTCGQMLYGPSYAFPNDTTPIATPAGFSPGVIPSLQVSPTFHSSLDTGSGPPDIRFVAADNVFFFAHVSLLLSRSENSFNALIPHDAFQRANLFAIAVPELSNVFTIVLHTIYGWSCTGLHPSTDDLSAALTALEVYGVPASTCLAPNSPLHALVLAHAALRPLEVFALAAEHGVEPLAVAVSSKLVGRTVPSIPEPLLERIGARYLLRLARLQLSLMDRLRELVLNPPQPHLPAATCGFSEQRTLIGTWALASARLSWHAKPDLSASTIQAVFNDVEGDLRCTLCKDAWRSRVRQILYQWTLAKRTI</sequence>
<keyword evidence="2" id="KW-1185">Reference proteome</keyword>
<gene>
    <name evidence="1" type="ORF">PsYK624_077750</name>
</gene>
<protein>
    <recommendedName>
        <fullName evidence="3">BTB domain-containing protein</fullName>
    </recommendedName>
</protein>
<dbReference type="OrthoDB" id="3265815at2759"/>
<dbReference type="Proteomes" id="UP000703269">
    <property type="component" value="Unassembled WGS sequence"/>
</dbReference>
<organism evidence="1 2">
    <name type="scientific">Phanerochaete sordida</name>
    <dbReference type="NCBI Taxonomy" id="48140"/>
    <lineage>
        <taxon>Eukaryota</taxon>
        <taxon>Fungi</taxon>
        <taxon>Dikarya</taxon>
        <taxon>Basidiomycota</taxon>
        <taxon>Agaricomycotina</taxon>
        <taxon>Agaricomycetes</taxon>
        <taxon>Polyporales</taxon>
        <taxon>Phanerochaetaceae</taxon>
        <taxon>Phanerochaete</taxon>
    </lineage>
</organism>
<proteinExistence type="predicted"/>
<evidence type="ECO:0000313" key="2">
    <source>
        <dbReference type="Proteomes" id="UP000703269"/>
    </source>
</evidence>
<evidence type="ECO:0008006" key="3">
    <source>
        <dbReference type="Google" id="ProtNLM"/>
    </source>
</evidence>
<accession>A0A9P3GBJ4</accession>
<reference evidence="1 2" key="1">
    <citation type="submission" date="2021-08" db="EMBL/GenBank/DDBJ databases">
        <title>Draft Genome Sequence of Phanerochaete sordida strain YK-624.</title>
        <authorList>
            <person name="Mori T."/>
            <person name="Dohra H."/>
            <person name="Suzuki T."/>
            <person name="Kawagishi H."/>
            <person name="Hirai H."/>
        </authorList>
    </citation>
    <scope>NUCLEOTIDE SEQUENCE [LARGE SCALE GENOMIC DNA]</scope>
    <source>
        <strain evidence="1 2">YK-624</strain>
    </source>
</reference>